<feature type="transmembrane region" description="Helical" evidence="1">
    <location>
        <begin position="23"/>
        <end position="47"/>
    </location>
</feature>
<comment type="caution">
    <text evidence="2">The sequence shown here is derived from an EMBL/GenBank/DDBJ whole genome shotgun (WGS) entry which is preliminary data.</text>
</comment>
<keyword evidence="1" id="KW-0472">Membrane</keyword>
<evidence type="ECO:0000313" key="3">
    <source>
        <dbReference type="Proteomes" id="UP000216113"/>
    </source>
</evidence>
<keyword evidence="1" id="KW-0812">Transmembrane</keyword>
<dbReference type="RefSeq" id="WP_095028039.1">
    <property type="nucleotide sequence ID" value="NZ_NQKL01000002.1"/>
</dbReference>
<feature type="transmembrane region" description="Helical" evidence="1">
    <location>
        <begin position="67"/>
        <end position="84"/>
    </location>
</feature>
<evidence type="ECO:0000313" key="2">
    <source>
        <dbReference type="EMBL" id="OZY43321.1"/>
    </source>
</evidence>
<feature type="transmembrane region" description="Helical" evidence="1">
    <location>
        <begin position="168"/>
        <end position="187"/>
    </location>
</feature>
<keyword evidence="1" id="KW-1133">Transmembrane helix</keyword>
<name>A0A266LZ09_PSEFR</name>
<dbReference type="EMBL" id="NQKL01000002">
    <property type="protein sequence ID" value="OZY43321.1"/>
    <property type="molecule type" value="Genomic_DNA"/>
</dbReference>
<reference evidence="2 3" key="1">
    <citation type="submission" date="2017-08" db="EMBL/GenBank/DDBJ databases">
        <title>Genomic and metabolic characterisation of spoilage-associated Pseudomonas species.</title>
        <authorList>
            <person name="Stanborough T."/>
            <person name="Fegan N."/>
            <person name="Powell S.M."/>
            <person name="Singh T."/>
            <person name="Tamplin M.L."/>
            <person name="Chandry P.S."/>
        </authorList>
    </citation>
    <scope>NUCLEOTIDE SEQUENCE [LARGE SCALE GENOMIC DNA]</scope>
    <source>
        <strain evidence="2 3">F1820</strain>
    </source>
</reference>
<proteinExistence type="predicted"/>
<accession>A0A266LZ09</accession>
<sequence length="193" mass="21501">MTPETEAGNRLSKTALRFDDQRINLYVVSVSKFLLMYALTAGGYMVYWSYRNWASYKTVTGAPITPLIRAVLWPFFILPLFEVVQNGLDRTGRCYFWQPETRGLVIMLLVMFSVLVSTFFSQPANAVYVLFANATLIAGCCAMLVAAQRAINMLAGDAQGSLNKTLGCANFAWMVAGTLLMVIVVFTEFTSQR</sequence>
<protein>
    <recommendedName>
        <fullName evidence="4">DUF4234 domain-containing protein</fullName>
    </recommendedName>
</protein>
<dbReference type="Proteomes" id="UP000216113">
    <property type="component" value="Unassembled WGS sequence"/>
</dbReference>
<dbReference type="AlphaFoldDB" id="A0A266LZ09"/>
<gene>
    <name evidence="2" type="ORF">CJF43_03915</name>
</gene>
<feature type="transmembrane region" description="Helical" evidence="1">
    <location>
        <begin position="104"/>
        <end position="120"/>
    </location>
</feature>
<evidence type="ECO:0000256" key="1">
    <source>
        <dbReference type="SAM" id="Phobius"/>
    </source>
</evidence>
<evidence type="ECO:0008006" key="4">
    <source>
        <dbReference type="Google" id="ProtNLM"/>
    </source>
</evidence>
<feature type="transmembrane region" description="Helical" evidence="1">
    <location>
        <begin position="126"/>
        <end position="147"/>
    </location>
</feature>
<organism evidence="2 3">
    <name type="scientific">Pseudomonas fragi</name>
    <dbReference type="NCBI Taxonomy" id="296"/>
    <lineage>
        <taxon>Bacteria</taxon>
        <taxon>Pseudomonadati</taxon>
        <taxon>Pseudomonadota</taxon>
        <taxon>Gammaproteobacteria</taxon>
        <taxon>Pseudomonadales</taxon>
        <taxon>Pseudomonadaceae</taxon>
        <taxon>Pseudomonas</taxon>
    </lineage>
</organism>